<protein>
    <submittedName>
        <fullName evidence="2">Uncharacterized protein</fullName>
    </submittedName>
</protein>
<proteinExistence type="predicted"/>
<keyword evidence="3" id="KW-1185">Reference proteome</keyword>
<reference evidence="2 3" key="1">
    <citation type="submission" date="2016-11" db="EMBL/GenBank/DDBJ databases">
        <title>The macronuclear genome of Stentor coeruleus: a giant cell with tiny introns.</title>
        <authorList>
            <person name="Slabodnick M."/>
            <person name="Ruby J.G."/>
            <person name="Reiff S.B."/>
            <person name="Swart E.C."/>
            <person name="Gosai S."/>
            <person name="Prabakaran S."/>
            <person name="Witkowska E."/>
            <person name="Larue G.E."/>
            <person name="Fisher S."/>
            <person name="Freeman R.M."/>
            <person name="Gunawardena J."/>
            <person name="Chu W."/>
            <person name="Stover N.A."/>
            <person name="Gregory B.D."/>
            <person name="Nowacki M."/>
            <person name="Derisi J."/>
            <person name="Roy S.W."/>
            <person name="Marshall W.F."/>
            <person name="Sood P."/>
        </authorList>
    </citation>
    <scope>NUCLEOTIDE SEQUENCE [LARGE SCALE GENOMIC DNA]</scope>
    <source>
        <strain evidence="2">WM001</strain>
    </source>
</reference>
<feature type="region of interest" description="Disordered" evidence="1">
    <location>
        <begin position="407"/>
        <end position="430"/>
    </location>
</feature>
<dbReference type="Proteomes" id="UP000187209">
    <property type="component" value="Unassembled WGS sequence"/>
</dbReference>
<dbReference type="OrthoDB" id="325741at2759"/>
<evidence type="ECO:0000313" key="3">
    <source>
        <dbReference type="Proteomes" id="UP000187209"/>
    </source>
</evidence>
<organism evidence="2 3">
    <name type="scientific">Stentor coeruleus</name>
    <dbReference type="NCBI Taxonomy" id="5963"/>
    <lineage>
        <taxon>Eukaryota</taxon>
        <taxon>Sar</taxon>
        <taxon>Alveolata</taxon>
        <taxon>Ciliophora</taxon>
        <taxon>Postciliodesmatophora</taxon>
        <taxon>Heterotrichea</taxon>
        <taxon>Heterotrichida</taxon>
        <taxon>Stentoridae</taxon>
        <taxon>Stentor</taxon>
    </lineage>
</organism>
<name>A0A1R2BPR3_9CILI</name>
<evidence type="ECO:0000256" key="1">
    <source>
        <dbReference type="SAM" id="MobiDB-lite"/>
    </source>
</evidence>
<gene>
    <name evidence="2" type="ORF">SteCoe_21362</name>
</gene>
<comment type="caution">
    <text evidence="2">The sequence shown here is derived from an EMBL/GenBank/DDBJ whole genome shotgun (WGS) entry which is preliminary data.</text>
</comment>
<evidence type="ECO:0000313" key="2">
    <source>
        <dbReference type="EMBL" id="OMJ78751.1"/>
    </source>
</evidence>
<dbReference type="EMBL" id="MPUH01000505">
    <property type="protein sequence ID" value="OMJ78751.1"/>
    <property type="molecule type" value="Genomic_DNA"/>
</dbReference>
<sequence>MSDKKKLFITHDKSKSITEKHLHPDYSIIDIPDKNFTAIGDEACCACSICQKAIKLISNTNTDKTHTSELAYKEHLIHRRFTWLLSELGRHSFTHEILIPTPEIVFFRNCRPHFLIESSHHSLKYITSGDKLRLTEILKNYTKIVRNRKKEEKPGVKTLENYGKEICILRYTLNHKGNENKILDEAPEYENGPMRILSEKEFFDFMYERPGSNVWKNIVYIQTIVKCKTGIGNIITIHYKTLKPMNINDLQSSIDHKNDDKLMYSNPNNYCELLCKRIDALLHFYSDLEILNMKAEFTQDDLGKIWLTYANEIYVGHVDMPKPKSNKISKYTYEDMVAINEDLEKKVNKCTGKMKYEEYSSQMMDIYNNIKEKTQVDRVLSAKPICYKDLELMQSLETKHVWDRSGSISRKASKKRKKEQGFDPRNSGRTKKRFELIKSHSNNYDFFPTNYVQRKVWIFTSCSASPENKMKSKRSGVLH</sequence>
<dbReference type="AlphaFoldDB" id="A0A1R2BPR3"/>
<accession>A0A1R2BPR3</accession>